<organism evidence="1 2">
    <name type="scientific">Swaminathania salitolerans</name>
    <dbReference type="NCBI Taxonomy" id="182838"/>
    <lineage>
        <taxon>Bacteria</taxon>
        <taxon>Pseudomonadati</taxon>
        <taxon>Pseudomonadota</taxon>
        <taxon>Alphaproteobacteria</taxon>
        <taxon>Acetobacterales</taxon>
        <taxon>Acetobacteraceae</taxon>
        <taxon>Swaminathania</taxon>
    </lineage>
</organism>
<dbReference type="Proteomes" id="UP000321405">
    <property type="component" value="Unassembled WGS sequence"/>
</dbReference>
<name>A0A511BM92_9PROT</name>
<accession>A0A511BM92</accession>
<keyword evidence="2" id="KW-1185">Reference proteome</keyword>
<gene>
    <name evidence="1" type="ORF">SSA02_05380</name>
</gene>
<dbReference type="RefSeq" id="WP_147092334.1">
    <property type="nucleotide sequence ID" value="NZ_BJVC01000001.1"/>
</dbReference>
<evidence type="ECO:0000313" key="2">
    <source>
        <dbReference type="Proteomes" id="UP000321405"/>
    </source>
</evidence>
<reference evidence="1 2" key="1">
    <citation type="submission" date="2019-07" db="EMBL/GenBank/DDBJ databases">
        <title>Whole genome shotgun sequence of Swaminathania salitolerans NBRC 104436.</title>
        <authorList>
            <person name="Hosoyama A."/>
            <person name="Uohara A."/>
            <person name="Ohji S."/>
            <person name="Ichikawa N."/>
        </authorList>
    </citation>
    <scope>NUCLEOTIDE SEQUENCE [LARGE SCALE GENOMIC DNA]</scope>
    <source>
        <strain evidence="1 2">NBRC 104436</strain>
    </source>
</reference>
<comment type="caution">
    <text evidence="1">The sequence shown here is derived from an EMBL/GenBank/DDBJ whole genome shotgun (WGS) entry which is preliminary data.</text>
</comment>
<dbReference type="EMBL" id="BJVC01000001">
    <property type="protein sequence ID" value="GEL01375.1"/>
    <property type="molecule type" value="Genomic_DNA"/>
</dbReference>
<proteinExistence type="predicted"/>
<protein>
    <submittedName>
        <fullName evidence="1">Uncharacterized protein</fullName>
    </submittedName>
</protein>
<evidence type="ECO:0000313" key="1">
    <source>
        <dbReference type="EMBL" id="GEL01375.1"/>
    </source>
</evidence>
<sequence length="139" mass="14975">MPITIDPELLPPIDIIRLAQEGHLLRAERTTPEGGVPAFISSADRDRLLTRHPEGADVASTERAVHHLLAHAAQGLTATGEGVVPARLSLKTDLFEDEGETWISFVRDASTAVACVIIGSRPVLTDTNETPSDMHRAQP</sequence>
<dbReference type="AlphaFoldDB" id="A0A511BM92"/>
<dbReference type="OrthoDB" id="7282359at2"/>